<evidence type="ECO:0000256" key="1">
    <source>
        <dbReference type="SAM" id="MobiDB-lite"/>
    </source>
</evidence>
<feature type="region of interest" description="Disordered" evidence="1">
    <location>
        <begin position="138"/>
        <end position="198"/>
    </location>
</feature>
<evidence type="ECO:0000313" key="3">
    <source>
        <dbReference type="Proteomes" id="UP001586593"/>
    </source>
</evidence>
<name>A0ABR3VIQ8_9PEZI</name>
<protein>
    <submittedName>
        <fullName evidence="2">Uncharacterized protein</fullName>
    </submittedName>
</protein>
<organism evidence="2 3">
    <name type="scientific">Phialemonium thermophilum</name>
    <dbReference type="NCBI Taxonomy" id="223376"/>
    <lineage>
        <taxon>Eukaryota</taxon>
        <taxon>Fungi</taxon>
        <taxon>Dikarya</taxon>
        <taxon>Ascomycota</taxon>
        <taxon>Pezizomycotina</taxon>
        <taxon>Sordariomycetes</taxon>
        <taxon>Sordariomycetidae</taxon>
        <taxon>Cephalothecales</taxon>
        <taxon>Cephalothecaceae</taxon>
        <taxon>Phialemonium</taxon>
    </lineage>
</organism>
<reference evidence="2 3" key="1">
    <citation type="journal article" date="2024" name="Commun. Biol.">
        <title>Comparative genomic analysis of thermophilic fungi reveals convergent evolutionary adaptations and gene losses.</title>
        <authorList>
            <person name="Steindorff A.S."/>
            <person name="Aguilar-Pontes M.V."/>
            <person name="Robinson A.J."/>
            <person name="Andreopoulos B."/>
            <person name="LaButti K."/>
            <person name="Kuo A."/>
            <person name="Mondo S."/>
            <person name="Riley R."/>
            <person name="Otillar R."/>
            <person name="Haridas S."/>
            <person name="Lipzen A."/>
            <person name="Grimwood J."/>
            <person name="Schmutz J."/>
            <person name="Clum A."/>
            <person name="Reid I.D."/>
            <person name="Moisan M.C."/>
            <person name="Butler G."/>
            <person name="Nguyen T.T.M."/>
            <person name="Dewar K."/>
            <person name="Conant G."/>
            <person name="Drula E."/>
            <person name="Henrissat B."/>
            <person name="Hansel C."/>
            <person name="Singer S."/>
            <person name="Hutchinson M.I."/>
            <person name="de Vries R.P."/>
            <person name="Natvig D.O."/>
            <person name="Powell A.J."/>
            <person name="Tsang A."/>
            <person name="Grigoriev I.V."/>
        </authorList>
    </citation>
    <scope>NUCLEOTIDE SEQUENCE [LARGE SCALE GENOMIC DNA]</scope>
    <source>
        <strain evidence="2 3">ATCC 24622</strain>
    </source>
</reference>
<keyword evidence="3" id="KW-1185">Reference proteome</keyword>
<dbReference type="EMBL" id="JAZHXJ010002040">
    <property type="protein sequence ID" value="KAL1841700.1"/>
    <property type="molecule type" value="Genomic_DNA"/>
</dbReference>
<feature type="compositionally biased region" description="Gly residues" evidence="1">
    <location>
        <begin position="1"/>
        <end position="10"/>
    </location>
</feature>
<sequence length="198" mass="21694">MQDPDSGGGHADAAAAARDQEHKKWSALSLVGSTSTGLSPRTPCRRKSCRPSLRPSNSMGMMNGIVDGKKKKKRKKKKKVKGSVWCCEPCVCRRQLGHVGSFRVRQWPAERVVPLLQEAWRPTCEDVVPGRVHVHAAEAESARARESAAQQSREVTRRGSRDAPPATYPALLHLTRTRHTPRGLDHARGPTPSIPSGC</sequence>
<accession>A0ABR3VIQ8</accession>
<dbReference type="Proteomes" id="UP001586593">
    <property type="component" value="Unassembled WGS sequence"/>
</dbReference>
<proteinExistence type="predicted"/>
<comment type="caution">
    <text evidence="2">The sequence shown here is derived from an EMBL/GenBank/DDBJ whole genome shotgun (WGS) entry which is preliminary data.</text>
</comment>
<gene>
    <name evidence="2" type="ORF">VTK73DRAFT_3415</name>
</gene>
<evidence type="ECO:0000313" key="2">
    <source>
        <dbReference type="EMBL" id="KAL1841700.1"/>
    </source>
</evidence>
<feature type="compositionally biased region" description="Low complexity" evidence="1">
    <location>
        <begin position="26"/>
        <end position="39"/>
    </location>
</feature>
<feature type="region of interest" description="Disordered" evidence="1">
    <location>
        <begin position="1"/>
        <end position="78"/>
    </location>
</feature>
<feature type="compositionally biased region" description="Basic residues" evidence="1">
    <location>
        <begin position="69"/>
        <end position="78"/>
    </location>
</feature>